<protein>
    <submittedName>
        <fullName evidence="2">Uncharacterized protein</fullName>
    </submittedName>
</protein>
<keyword evidence="3" id="KW-1185">Reference proteome</keyword>
<name>A0ABZ1B4M3_9ACTN</name>
<dbReference type="Proteomes" id="UP001324287">
    <property type="component" value="Chromosome"/>
</dbReference>
<reference evidence="2 3" key="1">
    <citation type="submission" date="2023-12" db="EMBL/GenBank/DDBJ databases">
        <title>Blastococcus brunescens sp. nov., an actonobacterium isolated from sandstone collected in sahara desert.</title>
        <authorList>
            <person name="Gtari M."/>
            <person name="Ghodhbane F."/>
        </authorList>
    </citation>
    <scope>NUCLEOTIDE SEQUENCE [LARGE SCALE GENOMIC DNA]</scope>
    <source>
        <strain evidence="2 3">BMG 8361</strain>
    </source>
</reference>
<organism evidence="2 3">
    <name type="scientific">Blastococcus brunescens</name>
    <dbReference type="NCBI Taxonomy" id="1564165"/>
    <lineage>
        <taxon>Bacteria</taxon>
        <taxon>Bacillati</taxon>
        <taxon>Actinomycetota</taxon>
        <taxon>Actinomycetes</taxon>
        <taxon>Geodermatophilales</taxon>
        <taxon>Geodermatophilaceae</taxon>
        <taxon>Blastococcus</taxon>
    </lineage>
</organism>
<feature type="region of interest" description="Disordered" evidence="1">
    <location>
        <begin position="1"/>
        <end position="27"/>
    </location>
</feature>
<gene>
    <name evidence="2" type="ORF">U6N30_03180</name>
</gene>
<feature type="region of interest" description="Disordered" evidence="1">
    <location>
        <begin position="74"/>
        <end position="94"/>
    </location>
</feature>
<proteinExistence type="predicted"/>
<dbReference type="RefSeq" id="WP_324276103.1">
    <property type="nucleotide sequence ID" value="NZ_CP141261.1"/>
</dbReference>
<evidence type="ECO:0000313" key="2">
    <source>
        <dbReference type="EMBL" id="WRL64778.1"/>
    </source>
</evidence>
<accession>A0ABZ1B4M3</accession>
<dbReference type="EMBL" id="CP141261">
    <property type="protein sequence ID" value="WRL64778.1"/>
    <property type="molecule type" value="Genomic_DNA"/>
</dbReference>
<evidence type="ECO:0000313" key="3">
    <source>
        <dbReference type="Proteomes" id="UP001324287"/>
    </source>
</evidence>
<sequence>MDDQAPLVDLEARRVGVPGGGERGGDLVPCCSQVVVGPGGLGGDPLGPLGGGRGGGRVDLGLLDGGVRGMAEAMSIAPGSPSSTELSGVGPGGP</sequence>
<evidence type="ECO:0000256" key="1">
    <source>
        <dbReference type="SAM" id="MobiDB-lite"/>
    </source>
</evidence>